<reference evidence="1 2" key="1">
    <citation type="submission" date="2020-08" db="EMBL/GenBank/DDBJ databases">
        <title>Adhaeribacter dokdonensis sp. nov., isolated from the rhizosphere of Elymus tsukushiensis, a plant native to the Dokdo Islands, Republic of Korea.</title>
        <authorList>
            <person name="Ghim S.Y."/>
        </authorList>
    </citation>
    <scope>NUCLEOTIDE SEQUENCE [LARGE SCALE GENOMIC DNA]</scope>
    <source>
        <strain evidence="1 2">KUDC8001</strain>
    </source>
</reference>
<proteinExistence type="predicted"/>
<keyword evidence="2" id="KW-1185">Reference proteome</keyword>
<evidence type="ECO:0000313" key="2">
    <source>
        <dbReference type="Proteomes" id="UP000514509"/>
    </source>
</evidence>
<organism evidence="1 2">
    <name type="scientific">Adhaeribacter radiodurans</name>
    <dbReference type="NCBI Taxonomy" id="2745197"/>
    <lineage>
        <taxon>Bacteria</taxon>
        <taxon>Pseudomonadati</taxon>
        <taxon>Bacteroidota</taxon>
        <taxon>Cytophagia</taxon>
        <taxon>Cytophagales</taxon>
        <taxon>Hymenobacteraceae</taxon>
        <taxon>Adhaeribacter</taxon>
    </lineage>
</organism>
<evidence type="ECO:0000313" key="1">
    <source>
        <dbReference type="EMBL" id="QMU30140.1"/>
    </source>
</evidence>
<dbReference type="Gene3D" id="1.10.132.80">
    <property type="match status" value="1"/>
</dbReference>
<dbReference type="EMBL" id="CP055153">
    <property type="protein sequence ID" value="QMU30140.1"/>
    <property type="molecule type" value="Genomic_DNA"/>
</dbReference>
<dbReference type="AlphaFoldDB" id="A0A7L7LBD9"/>
<dbReference type="InterPro" id="IPR032066">
    <property type="entry name" value="GP3_package"/>
</dbReference>
<dbReference type="RefSeq" id="WP_182412597.1">
    <property type="nucleotide sequence ID" value="NZ_CP055153.1"/>
</dbReference>
<sequence length="138" mass="16180">MIQGNNCKRRTKHGRPRRFITPEALWQAASAYFEWCDINPLTKPELNRWYGKQDCISLIRPYTLRGFCQFNKIGVNYLKQLKASLAPHEQELYFTIIRIEKIIWVQQFEGACVGAFNPLIIARSLALNNKTQQVNLFF</sequence>
<dbReference type="KEGG" id="add:HUW48_19840"/>
<dbReference type="Pfam" id="PF16677">
    <property type="entry name" value="GP3_package"/>
    <property type="match status" value="1"/>
</dbReference>
<accession>A0A7L7LBD9</accession>
<dbReference type="Proteomes" id="UP000514509">
    <property type="component" value="Chromosome"/>
</dbReference>
<name>A0A7L7LBD9_9BACT</name>
<gene>
    <name evidence="1" type="ORF">HUW48_19840</name>
</gene>
<protein>
    <submittedName>
        <fullName evidence="1">Uncharacterized protein</fullName>
    </submittedName>
</protein>